<dbReference type="EMBL" id="BLKM01000911">
    <property type="protein sequence ID" value="GFG39603.1"/>
    <property type="molecule type" value="Genomic_DNA"/>
</dbReference>
<evidence type="ECO:0000256" key="2">
    <source>
        <dbReference type="ARBA" id="ARBA00006339"/>
    </source>
</evidence>
<keyword evidence="11" id="KW-1185">Reference proteome</keyword>
<evidence type="ECO:0000313" key="11">
    <source>
        <dbReference type="Proteomes" id="UP000502823"/>
    </source>
</evidence>
<sequence length="295" mass="35338">MKRRQMTVMDQCHKSDNTKIKKIEQTSRLLKVVTKLFIEKERKLAWCPIYKAGSTTWMEIFATIGGVMTPEHRLKLSKGLIQMNQLARMVFPKTTDINNTVKVAPEMTRFIIVRHPFERILSAYRDKLEHRKDREFYYRRYGHHIVKSQREDNYTFANRAEPTFVEFLKYLVKTRKFDEHWRPFTAECAPCELNYQIILKMESLEEEQLFLATKFNLLDYLFAVNSTHQLPQNTNPNGRTEHKYAQQYYREVPKQLLQEVYMLYEADFRLFDYSPKEYFAFAKDDTKQDAAESFG</sequence>
<gene>
    <name evidence="10" type="ORF">Cfor_08222</name>
</gene>
<dbReference type="GO" id="GO:0016051">
    <property type="term" value="P:carbohydrate biosynthetic process"/>
    <property type="evidence" value="ECO:0007669"/>
    <property type="project" value="InterPro"/>
</dbReference>
<dbReference type="InParanoid" id="A0A6L2Q3W1"/>
<name>A0A6L2Q3W1_COPFO</name>
<evidence type="ECO:0000256" key="1">
    <source>
        <dbReference type="ARBA" id="ARBA00004323"/>
    </source>
</evidence>
<dbReference type="InterPro" id="IPR005331">
    <property type="entry name" value="Sulfotransferase"/>
</dbReference>
<dbReference type="InterPro" id="IPR018011">
    <property type="entry name" value="Carb_sulfotrans_8-10"/>
</dbReference>
<dbReference type="GO" id="GO:0008146">
    <property type="term" value="F:sulfotransferase activity"/>
    <property type="evidence" value="ECO:0007669"/>
    <property type="project" value="InterPro"/>
</dbReference>
<organism evidence="10 11">
    <name type="scientific">Coptotermes formosanus</name>
    <name type="common">Formosan subterranean termite</name>
    <dbReference type="NCBI Taxonomy" id="36987"/>
    <lineage>
        <taxon>Eukaryota</taxon>
        <taxon>Metazoa</taxon>
        <taxon>Ecdysozoa</taxon>
        <taxon>Arthropoda</taxon>
        <taxon>Hexapoda</taxon>
        <taxon>Insecta</taxon>
        <taxon>Pterygota</taxon>
        <taxon>Neoptera</taxon>
        <taxon>Polyneoptera</taxon>
        <taxon>Dictyoptera</taxon>
        <taxon>Blattodea</taxon>
        <taxon>Blattoidea</taxon>
        <taxon>Termitoidae</taxon>
        <taxon>Rhinotermitidae</taxon>
        <taxon>Coptotermes</taxon>
    </lineage>
</organism>
<evidence type="ECO:0000256" key="3">
    <source>
        <dbReference type="ARBA" id="ARBA00022679"/>
    </source>
</evidence>
<keyword evidence="7" id="KW-0472">Membrane</keyword>
<dbReference type="Pfam" id="PF03567">
    <property type="entry name" value="Sulfotransfer_2"/>
    <property type="match status" value="1"/>
</dbReference>
<keyword evidence="6 9" id="KW-0333">Golgi apparatus</keyword>
<accession>A0A6L2Q3W1</accession>
<dbReference type="Proteomes" id="UP000502823">
    <property type="component" value="Unassembled WGS sequence"/>
</dbReference>
<reference evidence="11" key="1">
    <citation type="submission" date="2020-01" db="EMBL/GenBank/DDBJ databases">
        <title>Draft genome sequence of the Termite Coptotermes fromosanus.</title>
        <authorList>
            <person name="Itakura S."/>
            <person name="Yosikawa Y."/>
            <person name="Umezawa K."/>
        </authorList>
    </citation>
    <scope>NUCLEOTIDE SEQUENCE [LARGE SCALE GENOMIC DNA]</scope>
</reference>
<keyword evidence="4" id="KW-0812">Transmembrane</keyword>
<dbReference type="OrthoDB" id="2019940at2759"/>
<evidence type="ECO:0000256" key="7">
    <source>
        <dbReference type="ARBA" id="ARBA00023136"/>
    </source>
</evidence>
<evidence type="ECO:0000313" key="10">
    <source>
        <dbReference type="EMBL" id="GFG39603.1"/>
    </source>
</evidence>
<dbReference type="GO" id="GO:0000139">
    <property type="term" value="C:Golgi membrane"/>
    <property type="evidence" value="ECO:0007669"/>
    <property type="project" value="UniProtKB-SubCell"/>
</dbReference>
<protein>
    <recommendedName>
        <fullName evidence="9">Carbohydrate sulfotransferase</fullName>
        <ecNumber evidence="9">2.8.2.-</ecNumber>
    </recommendedName>
</protein>
<keyword evidence="8 9" id="KW-0325">Glycoprotein</keyword>
<evidence type="ECO:0000256" key="5">
    <source>
        <dbReference type="ARBA" id="ARBA00022989"/>
    </source>
</evidence>
<dbReference type="AlphaFoldDB" id="A0A6L2Q3W1"/>
<keyword evidence="3 9" id="KW-0808">Transferase</keyword>
<keyword evidence="5" id="KW-1133">Transmembrane helix</keyword>
<dbReference type="PANTHER" id="PTHR12137">
    <property type="entry name" value="CARBOHYDRATE SULFOTRANSFERASE"/>
    <property type="match status" value="1"/>
</dbReference>
<evidence type="ECO:0000256" key="9">
    <source>
        <dbReference type="RuleBase" id="RU364020"/>
    </source>
</evidence>
<evidence type="ECO:0000256" key="6">
    <source>
        <dbReference type="ARBA" id="ARBA00023034"/>
    </source>
</evidence>
<dbReference type="PANTHER" id="PTHR12137:SF54">
    <property type="entry name" value="CARBOHYDRATE SULFOTRANSFERASE"/>
    <property type="match status" value="1"/>
</dbReference>
<evidence type="ECO:0000256" key="4">
    <source>
        <dbReference type="ARBA" id="ARBA00022692"/>
    </source>
</evidence>
<dbReference type="EC" id="2.8.2.-" evidence="9"/>
<keyword evidence="9" id="KW-0735">Signal-anchor</keyword>
<proteinExistence type="inferred from homology"/>
<comment type="similarity">
    <text evidence="2 9">Belongs to the sulfotransferase 2 family.</text>
</comment>
<evidence type="ECO:0000256" key="8">
    <source>
        <dbReference type="ARBA" id="ARBA00023180"/>
    </source>
</evidence>
<keyword evidence="9" id="KW-0119">Carbohydrate metabolism</keyword>
<comment type="caution">
    <text evidence="10">The sequence shown here is derived from an EMBL/GenBank/DDBJ whole genome shotgun (WGS) entry which is preliminary data.</text>
</comment>
<comment type="subcellular location">
    <subcellularLocation>
        <location evidence="1 9">Golgi apparatus membrane</location>
        <topology evidence="1 9">Single-pass type II membrane protein</topology>
    </subcellularLocation>
</comment>